<sequence>MQSQNILYNNDDSMSFEQPLFDKFYTKNKSVLCNLLKLSNQDPRIGLPKAENCQERMKMRSVLIDWLRQVNNFRCSKPGVLALTVEIVDNYVCAASKSKYGREVNSQNYQCVGASAYHLASKLEEVTPVTANDMSKYTSDCVTPSDIMNFEIIIAFELGFSPKYVTPIDFIHLIVGYVDFIDDQKQLIANATNCYIDVIDNCFVKKFQPHIIGVCAVLVGYDDFENQNDDELDQMGDFLIDLVNANKNQLGYCYKLIKSVIESKKSQFAAGNEALETISSGM</sequence>
<dbReference type="InterPro" id="IPR006671">
    <property type="entry name" value="Cyclin_N"/>
</dbReference>
<dbReference type="EMBL" id="JX967267">
    <property type="protein sequence ID" value="AFY07418.1"/>
    <property type="molecule type" value="mRNA"/>
</dbReference>
<evidence type="ECO:0000256" key="1">
    <source>
        <dbReference type="RuleBase" id="RU000383"/>
    </source>
</evidence>
<dbReference type="Pfam" id="PF00134">
    <property type="entry name" value="Cyclin_N"/>
    <property type="match status" value="1"/>
</dbReference>
<protein>
    <submittedName>
        <fullName evidence="3">Cyclin D-like protein</fullName>
    </submittedName>
</protein>
<accession>K9MXM2</accession>
<dbReference type="Gene3D" id="1.10.472.10">
    <property type="entry name" value="Cyclin-like"/>
    <property type="match status" value="2"/>
</dbReference>
<comment type="similarity">
    <text evidence="1">Belongs to the cyclin family.</text>
</comment>
<name>K9MXM2_SCHMD</name>
<dbReference type="InterPro" id="IPR039361">
    <property type="entry name" value="Cyclin"/>
</dbReference>
<proteinExistence type="evidence at transcript level"/>
<dbReference type="InterPro" id="IPR013763">
    <property type="entry name" value="Cyclin-like_dom"/>
</dbReference>
<dbReference type="SUPFAM" id="SSF47954">
    <property type="entry name" value="Cyclin-like"/>
    <property type="match status" value="1"/>
</dbReference>
<feature type="domain" description="Cyclin-like" evidence="2">
    <location>
        <begin position="65"/>
        <end position="156"/>
    </location>
</feature>
<dbReference type="SMART" id="SM00385">
    <property type="entry name" value="CYCLIN"/>
    <property type="match status" value="1"/>
</dbReference>
<dbReference type="OrthoDB" id="5590282at2759"/>
<evidence type="ECO:0000313" key="3">
    <source>
        <dbReference type="EMBL" id="AFY07418.1"/>
    </source>
</evidence>
<gene>
    <name evidence="3" type="primary">CycD</name>
</gene>
<reference evidence="3" key="1">
    <citation type="journal article" date="2012" name="Dev. Biol.">
        <title>The Retinoblastoma pathway regulates stem cell proliferation in freshwater planarians.</title>
        <authorList>
            <person name="Zhu S.J."/>
            <person name="Pearson B.J."/>
        </authorList>
    </citation>
    <scope>NUCLEOTIDE SEQUENCE</scope>
    <source>
        <strain evidence="3">CIW4</strain>
    </source>
</reference>
<dbReference type="AlphaFoldDB" id="K9MXM2"/>
<evidence type="ECO:0000259" key="2">
    <source>
        <dbReference type="SMART" id="SM00385"/>
    </source>
</evidence>
<keyword evidence="1" id="KW-0195">Cyclin</keyword>
<dbReference type="InterPro" id="IPR036915">
    <property type="entry name" value="Cyclin-like_sf"/>
</dbReference>
<organism evidence="3">
    <name type="scientific">Schmidtea mediterranea</name>
    <name type="common">Freshwater planarian flatworm</name>
    <dbReference type="NCBI Taxonomy" id="79327"/>
    <lineage>
        <taxon>Eukaryota</taxon>
        <taxon>Metazoa</taxon>
        <taxon>Spiralia</taxon>
        <taxon>Lophotrochozoa</taxon>
        <taxon>Platyhelminthes</taxon>
        <taxon>Rhabditophora</taxon>
        <taxon>Seriata</taxon>
        <taxon>Tricladida</taxon>
        <taxon>Continenticola</taxon>
        <taxon>Geoplanoidea</taxon>
        <taxon>Dugesiidae</taxon>
        <taxon>Schmidtea</taxon>
    </lineage>
</organism>
<dbReference type="PANTHER" id="PTHR10177">
    <property type="entry name" value="CYCLINS"/>
    <property type="match status" value="1"/>
</dbReference>